<dbReference type="InterPro" id="IPR008271">
    <property type="entry name" value="Ser/Thr_kinase_AS"/>
</dbReference>
<dbReference type="Pfam" id="PF08276">
    <property type="entry name" value="PAN_2"/>
    <property type="match status" value="1"/>
</dbReference>
<evidence type="ECO:0000256" key="10">
    <source>
        <dbReference type="ARBA" id="ARBA00023136"/>
    </source>
</evidence>
<feature type="chain" id="PRO_5028309266" description="Receptor-like serine/threonine-protein kinase" evidence="19">
    <location>
        <begin position="27"/>
        <end position="848"/>
    </location>
</feature>
<dbReference type="Gene3D" id="2.90.10.10">
    <property type="entry name" value="Bulb-type lectin domain"/>
    <property type="match status" value="1"/>
</dbReference>
<dbReference type="PROSITE" id="PS50011">
    <property type="entry name" value="PROTEIN_KINASE_DOM"/>
    <property type="match status" value="1"/>
</dbReference>
<comment type="catalytic activity">
    <reaction evidence="14 15">
        <text>L-seryl-[protein] + ATP = O-phospho-L-seryl-[protein] + ADP + H(+)</text>
        <dbReference type="Rhea" id="RHEA:17989"/>
        <dbReference type="Rhea" id="RHEA-COMP:9863"/>
        <dbReference type="Rhea" id="RHEA-COMP:11604"/>
        <dbReference type="ChEBI" id="CHEBI:15378"/>
        <dbReference type="ChEBI" id="CHEBI:29999"/>
        <dbReference type="ChEBI" id="CHEBI:30616"/>
        <dbReference type="ChEBI" id="CHEBI:83421"/>
        <dbReference type="ChEBI" id="CHEBI:456216"/>
        <dbReference type="EC" id="2.7.11.1"/>
    </reaction>
</comment>
<dbReference type="InterPro" id="IPR021820">
    <property type="entry name" value="S-locus_recpt_kinase_C"/>
</dbReference>
<keyword evidence="5 19" id="KW-0732">Signal</keyword>
<comment type="similarity">
    <text evidence="15">Belongs to the protein kinase superfamily. Ser/Thr protein kinase family.</text>
</comment>
<evidence type="ECO:0000256" key="16">
    <source>
        <dbReference type="PROSITE-ProRule" id="PRU10141"/>
    </source>
</evidence>
<evidence type="ECO:0000256" key="7">
    <source>
        <dbReference type="ARBA" id="ARBA00022777"/>
    </source>
</evidence>
<evidence type="ECO:0000256" key="14">
    <source>
        <dbReference type="ARBA" id="ARBA00048679"/>
    </source>
</evidence>
<keyword evidence="10 18" id="KW-0472">Membrane</keyword>
<evidence type="ECO:0000256" key="3">
    <source>
        <dbReference type="ARBA" id="ARBA00022679"/>
    </source>
</evidence>
<feature type="domain" description="Protein kinase" evidence="20">
    <location>
        <begin position="529"/>
        <end position="815"/>
    </location>
</feature>
<dbReference type="CDD" id="cd00028">
    <property type="entry name" value="B_lectin"/>
    <property type="match status" value="1"/>
</dbReference>
<evidence type="ECO:0000256" key="12">
    <source>
        <dbReference type="ARBA" id="ARBA00023180"/>
    </source>
</evidence>
<dbReference type="Pfam" id="PF07714">
    <property type="entry name" value="PK_Tyr_Ser-Thr"/>
    <property type="match status" value="1"/>
</dbReference>
<keyword evidence="11" id="KW-1015">Disulfide bond</keyword>
<dbReference type="InterPro" id="IPR001245">
    <property type="entry name" value="Ser-Thr/Tyr_kinase_cat_dom"/>
</dbReference>
<dbReference type="EMBL" id="MN645446">
    <property type="protein sequence ID" value="QLG20101.1"/>
    <property type="molecule type" value="mRNA"/>
</dbReference>
<comment type="catalytic activity">
    <reaction evidence="13 15">
        <text>L-threonyl-[protein] + ATP = O-phospho-L-threonyl-[protein] + ADP + H(+)</text>
        <dbReference type="Rhea" id="RHEA:46608"/>
        <dbReference type="Rhea" id="RHEA-COMP:11060"/>
        <dbReference type="Rhea" id="RHEA-COMP:11605"/>
        <dbReference type="ChEBI" id="CHEBI:15378"/>
        <dbReference type="ChEBI" id="CHEBI:30013"/>
        <dbReference type="ChEBI" id="CHEBI:30616"/>
        <dbReference type="ChEBI" id="CHEBI:61977"/>
        <dbReference type="ChEBI" id="CHEBI:456216"/>
        <dbReference type="EC" id="2.7.11.1"/>
    </reaction>
</comment>
<keyword evidence="6 15" id="KW-0547">Nucleotide-binding</keyword>
<sequence>MGDISKLHCFTIFCLTFLAFFPSSTPISLDSLTATQSLSNDQTLVSAGRVFELGFFNPGNSQWYLGIWYKKILGKTVVWVANRDTPLSNSSGTFKIGDHGNIVVLDQAGNMSWSSNETQAANPVVLLLDSGNLVVKEMNENDPEKYLWQSFDYPTDTLLPGMKLGWDLDHGLDRYITSWKSSVDPATGDYSFKLDFRGFPEIFLLNKQGVEYRSGPWNGLRFSGVPEMAPLNGLGFDFVVDQHEVYYSYSITNASLISRLVVNATNGNLQRYTWIESSGEWNLYWYAPKDQCDSYKECGPYGICDTNLSPVCQCMKGFAPKNLPVWNLRDGSDGCVRNTTLGCESDKFLPLKNMKLPVTTTAFVDKTMNLKECEEMCLKNCSCTAYADYQIGNGGSGCVTWTGELLDVRVYTEGGGQDLYVRLAASEIDDAGSVGSGGGSDKTKQIIMALGITVGIVILLSGLTVYYVRKRKGLQGTTRQKGLRERSQDLLLNEVVISSKKEYSTESNMDDVELPLFDFGTLAMATNNFSDENKLGQGGFGSVYKGRVVEDQEIVVKRLSKTSGQGIEEFKNEVSLIAKLQHRNLVRLLGCCVDMDEKMLIYEYMENKSLDAVLFTKEKHSLLNWPRRFNIICGIARGLLYLHQDSRFRIIHRDLKASNILLDGEMNPKISDFGMARIFGKDQTEANTRRVVGTYGYMSPEYAMDGHFSVKSDVFSFGVLVLEIISGKKNRGFYYANNELNLLGHAWKLWRAGDALGLIDPSLCDLYSPSEVMRCIQVGLLCVQERAEDRPAMASVVLMLSSETATMPQPKQPGFCLGRNPAETSSSSSKQEESCTVNQVTVTMLDAR</sequence>
<dbReference type="PANTHER" id="PTHR32444">
    <property type="entry name" value="BULB-TYPE LECTIN DOMAIN-CONTAINING PROTEIN"/>
    <property type="match status" value="1"/>
</dbReference>
<evidence type="ECO:0000256" key="11">
    <source>
        <dbReference type="ARBA" id="ARBA00023157"/>
    </source>
</evidence>
<evidence type="ECO:0000256" key="2">
    <source>
        <dbReference type="ARBA" id="ARBA00022527"/>
    </source>
</evidence>
<dbReference type="GO" id="GO:0048544">
    <property type="term" value="P:recognition of pollen"/>
    <property type="evidence" value="ECO:0007669"/>
    <property type="project" value="InterPro"/>
</dbReference>
<dbReference type="SMART" id="SM00108">
    <property type="entry name" value="B_lectin"/>
    <property type="match status" value="1"/>
</dbReference>
<dbReference type="GO" id="GO:0004674">
    <property type="term" value="F:protein serine/threonine kinase activity"/>
    <property type="evidence" value="ECO:0007669"/>
    <property type="project" value="UniProtKB-KW"/>
</dbReference>
<proteinExistence type="evidence at transcript level"/>
<evidence type="ECO:0000259" key="21">
    <source>
        <dbReference type="PROSITE" id="PS50927"/>
    </source>
</evidence>
<evidence type="ECO:0000256" key="13">
    <source>
        <dbReference type="ARBA" id="ARBA00047899"/>
    </source>
</evidence>
<dbReference type="InterPro" id="IPR011009">
    <property type="entry name" value="Kinase-like_dom_sf"/>
</dbReference>
<dbReference type="PROSITE" id="PS00107">
    <property type="entry name" value="PROTEIN_KINASE_ATP"/>
    <property type="match status" value="1"/>
</dbReference>
<dbReference type="SMART" id="SM00220">
    <property type="entry name" value="S_TKc"/>
    <property type="match status" value="1"/>
</dbReference>
<dbReference type="SUPFAM" id="SSF56112">
    <property type="entry name" value="Protein kinase-like (PK-like)"/>
    <property type="match status" value="1"/>
</dbReference>
<dbReference type="InterPro" id="IPR000858">
    <property type="entry name" value="S_locus_glycoprot_dom"/>
</dbReference>
<dbReference type="Pfam" id="PF11883">
    <property type="entry name" value="DUF3403"/>
    <property type="match status" value="1"/>
</dbReference>
<dbReference type="InterPro" id="IPR003609">
    <property type="entry name" value="Pan_app"/>
</dbReference>
<evidence type="ECO:0000256" key="5">
    <source>
        <dbReference type="ARBA" id="ARBA00022729"/>
    </source>
</evidence>
<comment type="subcellular location">
    <subcellularLocation>
        <location evidence="1">Membrane</location>
        <topology evidence="1">Single-pass type I membrane protein</topology>
    </subcellularLocation>
</comment>
<dbReference type="FunFam" id="2.90.10.10:FF:000001">
    <property type="entry name" value="G-type lectin S-receptor-like serine/threonine-protein kinase"/>
    <property type="match status" value="1"/>
</dbReference>
<dbReference type="Gene3D" id="1.10.510.10">
    <property type="entry name" value="Transferase(Phosphotransferase) domain 1"/>
    <property type="match status" value="1"/>
</dbReference>
<dbReference type="InterPro" id="IPR024171">
    <property type="entry name" value="SRK-like_kinase"/>
</dbReference>
<dbReference type="FunFam" id="3.30.200.20:FF:000195">
    <property type="entry name" value="G-type lectin S-receptor-like serine/threonine-protein kinase"/>
    <property type="match status" value="1"/>
</dbReference>
<evidence type="ECO:0000259" key="22">
    <source>
        <dbReference type="PROSITE" id="PS50948"/>
    </source>
</evidence>
<keyword evidence="12" id="KW-0325">Glycoprotein</keyword>
<accession>A0A7D5L2C6</accession>
<keyword evidence="8 15" id="KW-0067">ATP-binding</keyword>
<dbReference type="PIRSF" id="PIRSF000641">
    <property type="entry name" value="SRK"/>
    <property type="match status" value="1"/>
</dbReference>
<evidence type="ECO:0000256" key="17">
    <source>
        <dbReference type="SAM" id="MobiDB-lite"/>
    </source>
</evidence>
<keyword evidence="2 15" id="KW-0723">Serine/threonine-protein kinase</keyword>
<dbReference type="FunFam" id="1.10.510.10:FF:000060">
    <property type="entry name" value="G-type lectin S-receptor-like serine/threonine-protein kinase"/>
    <property type="match status" value="1"/>
</dbReference>
<dbReference type="InterPro" id="IPR036426">
    <property type="entry name" value="Bulb-type_lectin_dom_sf"/>
</dbReference>
<dbReference type="InterPro" id="IPR000719">
    <property type="entry name" value="Prot_kinase_dom"/>
</dbReference>
<dbReference type="GO" id="GO:0005524">
    <property type="term" value="F:ATP binding"/>
    <property type="evidence" value="ECO:0007669"/>
    <property type="project" value="UniProtKB-UniRule"/>
</dbReference>
<feature type="region of interest" description="Disordered" evidence="17">
    <location>
        <begin position="809"/>
        <end position="835"/>
    </location>
</feature>
<keyword evidence="4 18" id="KW-0812">Transmembrane</keyword>
<evidence type="ECO:0000256" key="1">
    <source>
        <dbReference type="ARBA" id="ARBA00004479"/>
    </source>
</evidence>
<feature type="domain" description="Apple" evidence="22">
    <location>
        <begin position="343"/>
        <end position="424"/>
    </location>
</feature>
<name>A0A7D5L2C6_9ROSI</name>
<evidence type="ECO:0000256" key="18">
    <source>
        <dbReference type="SAM" id="Phobius"/>
    </source>
</evidence>
<reference evidence="23" key="1">
    <citation type="submission" date="2019-11" db="EMBL/GenBank/DDBJ databases">
        <authorList>
            <person name="Li Q."/>
            <person name="Ma Q."/>
        </authorList>
    </citation>
    <scope>NUCLEOTIDE SEQUENCE</scope>
</reference>
<dbReference type="AlphaFoldDB" id="A0A7D5L2C6"/>
<dbReference type="PANTHER" id="PTHR32444:SF89">
    <property type="entry name" value="S GLYCOPROTEIN"/>
    <property type="match status" value="1"/>
</dbReference>
<dbReference type="CDD" id="cd14066">
    <property type="entry name" value="STKc_IRAK"/>
    <property type="match status" value="1"/>
</dbReference>
<feature type="domain" description="Bulb-type lectin" evidence="21">
    <location>
        <begin position="29"/>
        <end position="148"/>
    </location>
</feature>
<dbReference type="Pfam" id="PF00954">
    <property type="entry name" value="S_locus_glycop"/>
    <property type="match status" value="1"/>
</dbReference>
<gene>
    <name evidence="23" type="primary">SRK1</name>
</gene>
<dbReference type="EC" id="2.7.11.1" evidence="15"/>
<reference evidence="23" key="2">
    <citation type="submission" date="2020-07" db="EMBL/GenBank/DDBJ databases">
        <title>Gene conversion from SLG to SRK resulting in self-compatibility in Brassica rapa.</title>
        <authorList>
            <person name="Fujimoto R."/>
            <person name="Sugimura T."/>
        </authorList>
    </citation>
    <scope>NUCLEOTIDE SEQUENCE</scope>
</reference>
<dbReference type="PROSITE" id="PS00108">
    <property type="entry name" value="PROTEIN_KINASE_ST"/>
    <property type="match status" value="1"/>
</dbReference>
<keyword evidence="3 15" id="KW-0808">Transferase</keyword>
<feature type="transmembrane region" description="Helical" evidence="18">
    <location>
        <begin position="446"/>
        <end position="468"/>
    </location>
</feature>
<evidence type="ECO:0000256" key="15">
    <source>
        <dbReference type="PIRNR" id="PIRNR000641"/>
    </source>
</evidence>
<dbReference type="Gene3D" id="3.30.200.20">
    <property type="entry name" value="Phosphorylase Kinase, domain 1"/>
    <property type="match status" value="1"/>
</dbReference>
<feature type="binding site" evidence="16">
    <location>
        <position position="557"/>
    </location>
    <ligand>
        <name>ATP</name>
        <dbReference type="ChEBI" id="CHEBI:30616"/>
    </ligand>
</feature>
<dbReference type="InterPro" id="IPR022126">
    <property type="entry name" value="S-locus_recpt_kinase"/>
</dbReference>
<dbReference type="SMART" id="SM00473">
    <property type="entry name" value="PAN_AP"/>
    <property type="match status" value="1"/>
</dbReference>
<organism evidence="23">
    <name type="scientific">Corylus heterophylla x Corylus avellana</name>
    <dbReference type="NCBI Taxonomy" id="2044890"/>
    <lineage>
        <taxon>Eukaryota</taxon>
        <taxon>Viridiplantae</taxon>
        <taxon>Streptophyta</taxon>
        <taxon>Embryophyta</taxon>
        <taxon>Tracheophyta</taxon>
        <taxon>Spermatophyta</taxon>
        <taxon>Magnoliopsida</taxon>
        <taxon>eudicotyledons</taxon>
        <taxon>Gunneridae</taxon>
        <taxon>Pentapetalae</taxon>
        <taxon>rosids</taxon>
        <taxon>fabids</taxon>
        <taxon>Fagales</taxon>
        <taxon>Betulaceae</taxon>
        <taxon>Corylus</taxon>
    </lineage>
</organism>
<feature type="signal peptide" evidence="19">
    <location>
        <begin position="1"/>
        <end position="26"/>
    </location>
</feature>
<dbReference type="SUPFAM" id="SSF51110">
    <property type="entry name" value="alpha-D-mannose-specific plant lectins"/>
    <property type="match status" value="1"/>
</dbReference>
<keyword evidence="23" id="KW-0675">Receptor</keyword>
<dbReference type="Pfam" id="PF01453">
    <property type="entry name" value="B_lectin"/>
    <property type="match status" value="1"/>
</dbReference>
<dbReference type="PROSITE" id="PS50927">
    <property type="entry name" value="BULB_LECTIN"/>
    <property type="match status" value="1"/>
</dbReference>
<protein>
    <recommendedName>
        <fullName evidence="15">Receptor-like serine/threonine-protein kinase</fullName>
        <ecNumber evidence="15">2.7.11.1</ecNumber>
    </recommendedName>
</protein>
<evidence type="ECO:0000259" key="20">
    <source>
        <dbReference type="PROSITE" id="PS50011"/>
    </source>
</evidence>
<evidence type="ECO:0000256" key="9">
    <source>
        <dbReference type="ARBA" id="ARBA00022989"/>
    </source>
</evidence>
<evidence type="ECO:0000256" key="19">
    <source>
        <dbReference type="SAM" id="SignalP"/>
    </source>
</evidence>
<dbReference type="InterPro" id="IPR017441">
    <property type="entry name" value="Protein_kinase_ATP_BS"/>
</dbReference>
<keyword evidence="9 18" id="KW-1133">Transmembrane helix</keyword>
<dbReference type="PROSITE" id="PS50948">
    <property type="entry name" value="PAN"/>
    <property type="match status" value="1"/>
</dbReference>
<dbReference type="Pfam" id="PF12398">
    <property type="entry name" value="DUF3660"/>
    <property type="match status" value="1"/>
</dbReference>
<evidence type="ECO:0000256" key="4">
    <source>
        <dbReference type="ARBA" id="ARBA00022692"/>
    </source>
</evidence>
<evidence type="ECO:0000313" key="23">
    <source>
        <dbReference type="EMBL" id="QLG20101.1"/>
    </source>
</evidence>
<dbReference type="GO" id="GO:0016020">
    <property type="term" value="C:membrane"/>
    <property type="evidence" value="ECO:0007669"/>
    <property type="project" value="UniProtKB-SubCell"/>
</dbReference>
<evidence type="ECO:0000256" key="6">
    <source>
        <dbReference type="ARBA" id="ARBA00022741"/>
    </source>
</evidence>
<evidence type="ECO:0000256" key="8">
    <source>
        <dbReference type="ARBA" id="ARBA00022840"/>
    </source>
</evidence>
<dbReference type="CDD" id="cd01098">
    <property type="entry name" value="PAN_AP_plant"/>
    <property type="match status" value="1"/>
</dbReference>
<keyword evidence="7 15" id="KW-0418">Kinase</keyword>
<dbReference type="InterPro" id="IPR001480">
    <property type="entry name" value="Bulb-type_lectin_dom"/>
</dbReference>